<feature type="region of interest" description="Disordered" evidence="5">
    <location>
        <begin position="372"/>
        <end position="398"/>
    </location>
</feature>
<gene>
    <name evidence="7" type="ORF">THAOC_36370</name>
</gene>
<evidence type="ECO:0000256" key="5">
    <source>
        <dbReference type="SAM" id="MobiDB-lite"/>
    </source>
</evidence>
<reference evidence="7 8" key="1">
    <citation type="journal article" date="2012" name="Genome Biol.">
        <title>Genome and low-iron response of an oceanic diatom adapted to chronic iron limitation.</title>
        <authorList>
            <person name="Lommer M."/>
            <person name="Specht M."/>
            <person name="Roy A.S."/>
            <person name="Kraemer L."/>
            <person name="Andreson R."/>
            <person name="Gutowska M.A."/>
            <person name="Wolf J."/>
            <person name="Bergner S.V."/>
            <person name="Schilhabel M.B."/>
            <person name="Klostermeier U.C."/>
            <person name="Beiko R.G."/>
            <person name="Rosenstiel P."/>
            <person name="Hippler M."/>
            <person name="Laroche J."/>
        </authorList>
    </citation>
    <scope>NUCLEOTIDE SEQUENCE [LARGE SCALE GENOMIC DNA]</scope>
    <source>
        <strain evidence="7 8">CCMP1005</strain>
    </source>
</reference>
<feature type="transmembrane region" description="Helical" evidence="6">
    <location>
        <begin position="253"/>
        <end position="272"/>
    </location>
</feature>
<feature type="transmembrane region" description="Helical" evidence="6">
    <location>
        <begin position="278"/>
        <end position="296"/>
    </location>
</feature>
<dbReference type="PANTHER" id="PTHR19317:SF0">
    <property type="entry name" value="PRENYLATED RAB ACCEPTOR PROTEIN 1"/>
    <property type="match status" value="1"/>
</dbReference>
<organism evidence="7 8">
    <name type="scientific">Thalassiosira oceanica</name>
    <name type="common">Marine diatom</name>
    <dbReference type="NCBI Taxonomy" id="159749"/>
    <lineage>
        <taxon>Eukaryota</taxon>
        <taxon>Sar</taxon>
        <taxon>Stramenopiles</taxon>
        <taxon>Ochrophyta</taxon>
        <taxon>Bacillariophyta</taxon>
        <taxon>Coscinodiscophyceae</taxon>
        <taxon>Thalassiosirophycidae</taxon>
        <taxon>Thalassiosirales</taxon>
        <taxon>Thalassiosiraceae</taxon>
        <taxon>Thalassiosira</taxon>
    </lineage>
</organism>
<dbReference type="eggNOG" id="ENOG502RVWQ">
    <property type="taxonomic scope" value="Eukaryota"/>
</dbReference>
<feature type="compositionally biased region" description="Basic and acidic residues" evidence="5">
    <location>
        <begin position="154"/>
        <end position="169"/>
    </location>
</feature>
<evidence type="ECO:0000313" key="8">
    <source>
        <dbReference type="Proteomes" id="UP000266841"/>
    </source>
</evidence>
<dbReference type="OrthoDB" id="44302at2759"/>
<dbReference type="AlphaFoldDB" id="K0R8B6"/>
<proteinExistence type="predicted"/>
<dbReference type="GO" id="GO:0016020">
    <property type="term" value="C:membrane"/>
    <property type="evidence" value="ECO:0007669"/>
    <property type="project" value="UniProtKB-SubCell"/>
</dbReference>
<comment type="caution">
    <text evidence="7">The sequence shown here is derived from an EMBL/GenBank/DDBJ whole genome shotgun (WGS) entry which is preliminary data.</text>
</comment>
<evidence type="ECO:0000256" key="2">
    <source>
        <dbReference type="ARBA" id="ARBA00022692"/>
    </source>
</evidence>
<evidence type="ECO:0000256" key="3">
    <source>
        <dbReference type="ARBA" id="ARBA00022989"/>
    </source>
</evidence>
<dbReference type="OMA" id="ACVIHAN"/>
<evidence type="ECO:0000256" key="1">
    <source>
        <dbReference type="ARBA" id="ARBA00004141"/>
    </source>
</evidence>
<keyword evidence="3 6" id="KW-1133">Transmembrane helix</keyword>
<protein>
    <recommendedName>
        <fullName evidence="9">PRA1 family protein</fullName>
    </recommendedName>
</protein>
<dbReference type="InterPro" id="IPR004895">
    <property type="entry name" value="Prenylated_rab_accept_PRA1"/>
</dbReference>
<evidence type="ECO:0008006" key="9">
    <source>
        <dbReference type="Google" id="ProtNLM"/>
    </source>
</evidence>
<evidence type="ECO:0000256" key="4">
    <source>
        <dbReference type="ARBA" id="ARBA00023136"/>
    </source>
</evidence>
<keyword evidence="8" id="KW-1185">Reference proteome</keyword>
<evidence type="ECO:0000313" key="7">
    <source>
        <dbReference type="EMBL" id="EJK45041.1"/>
    </source>
</evidence>
<sequence>MLSDQRQQSSQSPVCRNRAHFLWGVDWAYLVRGVELGRAYQGCFTITINDQAAAIELPESGARPRSRRLKEIHDAADAATQTEGRREEAGVALDALNGDIPPLREGRACGAQTSNACVIHANLDLQGMMNEQTPTRRRPHEPSNNELLASIVSDDQRRSSNDHAEDSSKSRRSLHWEMGPFVLSGAAFDRLQARFTNVTTKLTLDTLRPLPLFIGVSGPAFCFAPDAFTPPISLRQIDKSSIAKFKSRVSRNLSFFATNYAFLSIATFLVVALMHVRMLVFVAATYAMWWLHFTIIKQDVKLAVMGRDLNDLLTPRGRANLLTLWTLWVAIARCLKPSMKGMAIACFLILFHALMRDPSKLAADLISTHPRTALRSGGSDSEDDGSTVVVDRPPADAV</sequence>
<dbReference type="EMBL" id="AGNL01048880">
    <property type="protein sequence ID" value="EJK45041.1"/>
    <property type="molecule type" value="Genomic_DNA"/>
</dbReference>
<accession>K0R8B6</accession>
<dbReference type="PANTHER" id="PTHR19317">
    <property type="entry name" value="PRENYLATED RAB ACCEPTOR 1-RELATED"/>
    <property type="match status" value="1"/>
</dbReference>
<evidence type="ECO:0000256" key="6">
    <source>
        <dbReference type="SAM" id="Phobius"/>
    </source>
</evidence>
<feature type="region of interest" description="Disordered" evidence="5">
    <location>
        <begin position="150"/>
        <end position="171"/>
    </location>
</feature>
<dbReference type="Pfam" id="PF03208">
    <property type="entry name" value="PRA1"/>
    <property type="match status" value="1"/>
</dbReference>
<name>K0R8B6_THAOC</name>
<dbReference type="GO" id="GO:0005794">
    <property type="term" value="C:Golgi apparatus"/>
    <property type="evidence" value="ECO:0007669"/>
    <property type="project" value="TreeGrafter"/>
</dbReference>
<keyword evidence="4 6" id="KW-0472">Membrane</keyword>
<comment type="subcellular location">
    <subcellularLocation>
        <location evidence="1">Membrane</location>
        <topology evidence="1">Multi-pass membrane protein</topology>
    </subcellularLocation>
</comment>
<dbReference type="Proteomes" id="UP000266841">
    <property type="component" value="Unassembled WGS sequence"/>
</dbReference>
<keyword evidence="2 6" id="KW-0812">Transmembrane</keyword>